<evidence type="ECO:0000313" key="1">
    <source>
        <dbReference type="EMBL" id="KAG8239549.1"/>
    </source>
</evidence>
<gene>
    <name evidence="1" type="ORF">J437_LFUL019270</name>
</gene>
<name>A0A8K0KSA3_LADFU</name>
<reference evidence="1" key="2">
    <citation type="submission" date="2017-10" db="EMBL/GenBank/DDBJ databases">
        <title>Ladona fulva Genome sequencing and assembly.</title>
        <authorList>
            <person name="Murali S."/>
            <person name="Richards S."/>
            <person name="Bandaranaike D."/>
            <person name="Bellair M."/>
            <person name="Blankenburg K."/>
            <person name="Chao H."/>
            <person name="Dinh H."/>
            <person name="Doddapaneni H."/>
            <person name="Dugan-Rocha S."/>
            <person name="Elkadiri S."/>
            <person name="Gnanaolivu R."/>
            <person name="Hernandez B."/>
            <person name="Skinner E."/>
            <person name="Javaid M."/>
            <person name="Lee S."/>
            <person name="Li M."/>
            <person name="Ming W."/>
            <person name="Munidasa M."/>
            <person name="Muniz J."/>
            <person name="Nguyen L."/>
            <person name="Hughes D."/>
            <person name="Osuji N."/>
            <person name="Pu L.-L."/>
            <person name="Puazo M."/>
            <person name="Qu C."/>
            <person name="Quiroz J."/>
            <person name="Raj R."/>
            <person name="Weissenberger G."/>
            <person name="Xin Y."/>
            <person name="Zou X."/>
            <person name="Han Y."/>
            <person name="Worley K."/>
            <person name="Muzny D."/>
            <person name="Gibbs R."/>
        </authorList>
    </citation>
    <scope>NUCLEOTIDE SEQUENCE</scope>
    <source>
        <strain evidence="1">Sampled in the wild</strain>
    </source>
</reference>
<accession>A0A8K0KSA3</accession>
<dbReference type="AlphaFoldDB" id="A0A8K0KSA3"/>
<dbReference type="EMBL" id="KZ309700">
    <property type="protein sequence ID" value="KAG8239549.1"/>
    <property type="molecule type" value="Genomic_DNA"/>
</dbReference>
<proteinExistence type="predicted"/>
<comment type="caution">
    <text evidence="1">The sequence shown here is derived from an EMBL/GenBank/DDBJ whole genome shotgun (WGS) entry which is preliminary data.</text>
</comment>
<reference evidence="1" key="1">
    <citation type="submission" date="2013-04" db="EMBL/GenBank/DDBJ databases">
        <authorList>
            <person name="Qu J."/>
            <person name="Murali S.C."/>
            <person name="Bandaranaike D."/>
            <person name="Bellair M."/>
            <person name="Blankenburg K."/>
            <person name="Chao H."/>
            <person name="Dinh H."/>
            <person name="Doddapaneni H."/>
            <person name="Downs B."/>
            <person name="Dugan-Rocha S."/>
            <person name="Elkadiri S."/>
            <person name="Gnanaolivu R.D."/>
            <person name="Hernandez B."/>
            <person name="Javaid M."/>
            <person name="Jayaseelan J.C."/>
            <person name="Lee S."/>
            <person name="Li M."/>
            <person name="Ming W."/>
            <person name="Munidasa M."/>
            <person name="Muniz J."/>
            <person name="Nguyen L."/>
            <person name="Ongeri F."/>
            <person name="Osuji N."/>
            <person name="Pu L.-L."/>
            <person name="Puazo M."/>
            <person name="Qu C."/>
            <person name="Quiroz J."/>
            <person name="Raj R."/>
            <person name="Weissenberger G."/>
            <person name="Xin Y."/>
            <person name="Zou X."/>
            <person name="Han Y."/>
            <person name="Richards S."/>
            <person name="Worley K."/>
            <person name="Muzny D."/>
            <person name="Gibbs R."/>
        </authorList>
    </citation>
    <scope>NUCLEOTIDE SEQUENCE</scope>
    <source>
        <strain evidence="1">Sampled in the wild</strain>
    </source>
</reference>
<dbReference type="Proteomes" id="UP000792457">
    <property type="component" value="Unassembled WGS sequence"/>
</dbReference>
<evidence type="ECO:0000313" key="2">
    <source>
        <dbReference type="Proteomes" id="UP000792457"/>
    </source>
</evidence>
<organism evidence="1 2">
    <name type="scientific">Ladona fulva</name>
    <name type="common">Scarce chaser dragonfly</name>
    <name type="synonym">Libellula fulva</name>
    <dbReference type="NCBI Taxonomy" id="123851"/>
    <lineage>
        <taxon>Eukaryota</taxon>
        <taxon>Metazoa</taxon>
        <taxon>Ecdysozoa</taxon>
        <taxon>Arthropoda</taxon>
        <taxon>Hexapoda</taxon>
        <taxon>Insecta</taxon>
        <taxon>Pterygota</taxon>
        <taxon>Palaeoptera</taxon>
        <taxon>Odonata</taxon>
        <taxon>Epiprocta</taxon>
        <taxon>Anisoptera</taxon>
        <taxon>Libelluloidea</taxon>
        <taxon>Libellulidae</taxon>
        <taxon>Ladona</taxon>
    </lineage>
</organism>
<dbReference type="OrthoDB" id="5871067at2759"/>
<keyword evidence="2" id="KW-1185">Reference proteome</keyword>
<protein>
    <submittedName>
        <fullName evidence="1">Uncharacterized protein</fullName>
    </submittedName>
</protein>
<sequence>MDDTSEYLNPIQLLTELDKQLPANSVIIGDGGACLLTFRRNFLKDKTVGVVPAGGYRWRDNQSHVAAMWLVSEEKKRGVTIKTTYNGREV</sequence>